<dbReference type="GO" id="GO:0098703">
    <property type="term" value="P:calcium ion import across plasma membrane"/>
    <property type="evidence" value="ECO:0007669"/>
    <property type="project" value="TreeGrafter"/>
</dbReference>
<dbReference type="InterPro" id="IPR005821">
    <property type="entry name" value="Ion_trans_dom"/>
</dbReference>
<feature type="transmembrane region" description="Helical" evidence="15">
    <location>
        <begin position="254"/>
        <end position="280"/>
    </location>
</feature>
<feature type="transmembrane region" description="Helical" evidence="15">
    <location>
        <begin position="73"/>
        <end position="94"/>
    </location>
</feature>
<dbReference type="GO" id="GO:0005891">
    <property type="term" value="C:voltage-gated calcium channel complex"/>
    <property type="evidence" value="ECO:0007669"/>
    <property type="project" value="TreeGrafter"/>
</dbReference>
<proteinExistence type="predicted"/>
<keyword evidence="12" id="KW-0325">Glycoprotein</keyword>
<keyword evidence="10" id="KW-0406">Ion transport</keyword>
<evidence type="ECO:0000256" key="9">
    <source>
        <dbReference type="ARBA" id="ARBA00022989"/>
    </source>
</evidence>
<evidence type="ECO:0000256" key="2">
    <source>
        <dbReference type="ARBA" id="ARBA00022448"/>
    </source>
</evidence>
<keyword evidence="2" id="KW-0813">Transport</keyword>
<dbReference type="PROSITE" id="PS50222">
    <property type="entry name" value="EF_HAND_2"/>
    <property type="match status" value="2"/>
</dbReference>
<feature type="domain" description="EF-hand" evidence="16">
    <location>
        <begin position="340"/>
        <end position="375"/>
    </location>
</feature>
<feature type="transmembrane region" description="Helical" evidence="15">
    <location>
        <begin position="222"/>
        <end position="242"/>
    </location>
</feature>
<feature type="region of interest" description="Disordered" evidence="14">
    <location>
        <begin position="413"/>
        <end position="451"/>
    </location>
</feature>
<feature type="compositionally biased region" description="Basic and acidic residues" evidence="14">
    <location>
        <begin position="415"/>
        <end position="434"/>
    </location>
</feature>
<dbReference type="SUPFAM" id="SSF47473">
    <property type="entry name" value="EF-hand"/>
    <property type="match status" value="1"/>
</dbReference>
<feature type="region of interest" description="Disordered" evidence="14">
    <location>
        <begin position="1"/>
        <end position="24"/>
    </location>
</feature>
<dbReference type="EMBL" id="HBNR01064111">
    <property type="protein sequence ID" value="CAE4635062.1"/>
    <property type="molecule type" value="Transcribed_RNA"/>
</dbReference>
<evidence type="ECO:0000256" key="13">
    <source>
        <dbReference type="ARBA" id="ARBA00023303"/>
    </source>
</evidence>
<dbReference type="Pfam" id="PF00520">
    <property type="entry name" value="Ion_trans"/>
    <property type="match status" value="1"/>
</dbReference>
<evidence type="ECO:0000256" key="7">
    <source>
        <dbReference type="ARBA" id="ARBA00022837"/>
    </source>
</evidence>
<keyword evidence="8" id="KW-0851">Voltage-gated channel</keyword>
<accession>A0A7S4S622</accession>
<evidence type="ECO:0000256" key="8">
    <source>
        <dbReference type="ARBA" id="ARBA00022882"/>
    </source>
</evidence>
<feature type="transmembrane region" description="Helical" evidence="15">
    <location>
        <begin position="175"/>
        <end position="201"/>
    </location>
</feature>
<dbReference type="InterPro" id="IPR050599">
    <property type="entry name" value="VDCC_alpha-1_subunit"/>
</dbReference>
<dbReference type="InterPro" id="IPR018247">
    <property type="entry name" value="EF_Hand_1_Ca_BS"/>
</dbReference>
<dbReference type="Gene3D" id="1.20.120.350">
    <property type="entry name" value="Voltage-gated potassium channels. Chain C"/>
    <property type="match status" value="1"/>
</dbReference>
<evidence type="ECO:0000256" key="6">
    <source>
        <dbReference type="ARBA" id="ARBA00022692"/>
    </source>
</evidence>
<feature type="transmembrane region" description="Helical" evidence="15">
    <location>
        <begin position="43"/>
        <end position="61"/>
    </location>
</feature>
<dbReference type="GO" id="GO:0005509">
    <property type="term" value="F:calcium ion binding"/>
    <property type="evidence" value="ECO:0007669"/>
    <property type="project" value="InterPro"/>
</dbReference>
<dbReference type="Gene3D" id="1.10.287.70">
    <property type="match status" value="1"/>
</dbReference>
<name>A0A7S4S622_9DINO</name>
<dbReference type="InterPro" id="IPR002048">
    <property type="entry name" value="EF_hand_dom"/>
</dbReference>
<dbReference type="Pfam" id="PF13499">
    <property type="entry name" value="EF-hand_7"/>
    <property type="match status" value="1"/>
</dbReference>
<evidence type="ECO:0000256" key="15">
    <source>
        <dbReference type="SAM" id="Phobius"/>
    </source>
</evidence>
<dbReference type="CDD" id="cd00051">
    <property type="entry name" value="EFh"/>
    <property type="match status" value="1"/>
</dbReference>
<gene>
    <name evidence="17" type="ORF">AMON00008_LOCUS45267</name>
</gene>
<evidence type="ECO:0000256" key="12">
    <source>
        <dbReference type="ARBA" id="ARBA00023180"/>
    </source>
</evidence>
<dbReference type="PANTHER" id="PTHR45628:SF7">
    <property type="entry name" value="VOLTAGE-DEPENDENT CALCIUM CHANNEL TYPE A SUBUNIT ALPHA-1"/>
    <property type="match status" value="1"/>
</dbReference>
<dbReference type="GO" id="GO:0008331">
    <property type="term" value="F:high voltage-gated calcium channel activity"/>
    <property type="evidence" value="ECO:0007669"/>
    <property type="project" value="TreeGrafter"/>
</dbReference>
<keyword evidence="4" id="KW-0109">Calcium transport</keyword>
<evidence type="ECO:0000256" key="14">
    <source>
        <dbReference type="SAM" id="MobiDB-lite"/>
    </source>
</evidence>
<evidence type="ECO:0000256" key="11">
    <source>
        <dbReference type="ARBA" id="ARBA00023136"/>
    </source>
</evidence>
<keyword evidence="13" id="KW-0407">Ion channel</keyword>
<dbReference type="AlphaFoldDB" id="A0A7S4S622"/>
<keyword evidence="5" id="KW-0107">Calcium channel</keyword>
<evidence type="ECO:0000256" key="3">
    <source>
        <dbReference type="ARBA" id="ARBA00022553"/>
    </source>
</evidence>
<evidence type="ECO:0000256" key="1">
    <source>
        <dbReference type="ARBA" id="ARBA00004141"/>
    </source>
</evidence>
<dbReference type="Gene3D" id="1.10.238.10">
    <property type="entry name" value="EF-hand"/>
    <property type="match status" value="1"/>
</dbReference>
<sequence length="602" mass="66264">MTIRISQVQKNSDEPDPSFTSEGTRRASGRLLAAARACVKSKAFDTFMCTIIIANSVAIGLEQSLRLEHKDTTAFVTIDHMFLVVYVFELLMRVYALRRKSLRNGWIRFDSVLVLVGILGNWVLPPLLGSAETLASLLVLRTARLLRLVRTVVLVTRLRELWMLVEGLLNSFSTLVHILLLCGVLVYVFGCMSIELVPLALAGREEVSDQVTDIINTNFSSLPMAMLTLVQFITFDNVVYIYQPLIEADFLLLFFFIPVMTIIGVVFMNLVTAVVVNGALEQAMTDKDMQRAIMEDTRKKLLRELKEAFERVDTNQSGDISREELAQIDEEDKAMLRRTLGIDDLVRIFNALDVDENGSISIDEFVGGIESVVISNTSLDLMRLLRMMESMHRQMLKSLRAQKDLSRSLMLMTHGRAEMEEKEEDKEGRERDEGDASECSAALGSDAGGAADGAAPITAWADRLMARVQRTCAEAVQRSLEEACRSIMEEVDDAAAPIHGIRGSRASSICSSMGTETCEFYQPWQPLPPTQEALHTGGDEPLTEPRPSPACGHQRSSPAADAQMQSPSGVGRVPASATPVLLSTPDVTVAAPSGLVPCETGC</sequence>
<dbReference type="InterPro" id="IPR027359">
    <property type="entry name" value="Volt_channel_dom_sf"/>
</dbReference>
<keyword evidence="3" id="KW-0597">Phosphoprotein</keyword>
<feature type="region of interest" description="Disordered" evidence="14">
    <location>
        <begin position="530"/>
        <end position="576"/>
    </location>
</feature>
<dbReference type="PROSITE" id="PS00018">
    <property type="entry name" value="EF_HAND_1"/>
    <property type="match status" value="2"/>
</dbReference>
<reference evidence="17" key="1">
    <citation type="submission" date="2021-01" db="EMBL/GenBank/DDBJ databases">
        <authorList>
            <person name="Corre E."/>
            <person name="Pelletier E."/>
            <person name="Niang G."/>
            <person name="Scheremetjew M."/>
            <person name="Finn R."/>
            <person name="Kale V."/>
            <person name="Holt S."/>
            <person name="Cochrane G."/>
            <person name="Meng A."/>
            <person name="Brown T."/>
            <person name="Cohen L."/>
        </authorList>
    </citation>
    <scope>NUCLEOTIDE SEQUENCE</scope>
    <source>
        <strain evidence="17">CCMP3105</strain>
    </source>
</reference>
<dbReference type="PANTHER" id="PTHR45628">
    <property type="entry name" value="VOLTAGE-DEPENDENT CALCIUM CHANNEL TYPE A SUBUNIT ALPHA-1"/>
    <property type="match status" value="1"/>
</dbReference>
<protein>
    <recommendedName>
        <fullName evidence="16">EF-hand domain-containing protein</fullName>
    </recommendedName>
</protein>
<dbReference type="InterPro" id="IPR011992">
    <property type="entry name" value="EF-hand-dom_pair"/>
</dbReference>
<keyword evidence="6 15" id="KW-0812">Transmembrane</keyword>
<dbReference type="SMART" id="SM00054">
    <property type="entry name" value="EFh"/>
    <property type="match status" value="2"/>
</dbReference>
<keyword evidence="7" id="KW-0106">Calcium</keyword>
<feature type="compositionally biased region" description="Polar residues" evidence="14">
    <location>
        <begin position="1"/>
        <end position="10"/>
    </location>
</feature>
<dbReference type="SUPFAM" id="SSF81324">
    <property type="entry name" value="Voltage-gated potassium channels"/>
    <property type="match status" value="1"/>
</dbReference>
<keyword evidence="9 15" id="KW-1133">Transmembrane helix</keyword>
<keyword evidence="11 15" id="KW-0472">Membrane</keyword>
<evidence type="ECO:0000313" key="17">
    <source>
        <dbReference type="EMBL" id="CAE4635062.1"/>
    </source>
</evidence>
<comment type="subcellular location">
    <subcellularLocation>
        <location evidence="1">Membrane</location>
        <topology evidence="1">Multi-pass membrane protein</topology>
    </subcellularLocation>
</comment>
<evidence type="ECO:0000259" key="16">
    <source>
        <dbReference type="PROSITE" id="PS50222"/>
    </source>
</evidence>
<evidence type="ECO:0000256" key="10">
    <source>
        <dbReference type="ARBA" id="ARBA00023065"/>
    </source>
</evidence>
<feature type="domain" description="EF-hand" evidence="16">
    <location>
        <begin position="300"/>
        <end position="335"/>
    </location>
</feature>
<organism evidence="17">
    <name type="scientific">Alexandrium monilatum</name>
    <dbReference type="NCBI Taxonomy" id="311494"/>
    <lineage>
        <taxon>Eukaryota</taxon>
        <taxon>Sar</taxon>
        <taxon>Alveolata</taxon>
        <taxon>Dinophyceae</taxon>
        <taxon>Gonyaulacales</taxon>
        <taxon>Pyrocystaceae</taxon>
        <taxon>Alexandrium</taxon>
    </lineage>
</organism>
<evidence type="ECO:0000256" key="4">
    <source>
        <dbReference type="ARBA" id="ARBA00022568"/>
    </source>
</evidence>
<evidence type="ECO:0000256" key="5">
    <source>
        <dbReference type="ARBA" id="ARBA00022673"/>
    </source>
</evidence>